<dbReference type="PANTHER" id="PTHR23117">
    <property type="entry name" value="GUANYLATE KINASE-RELATED"/>
    <property type="match status" value="1"/>
</dbReference>
<dbReference type="PANTHER" id="PTHR23117:SF13">
    <property type="entry name" value="GUANYLATE KINASE"/>
    <property type="match status" value="1"/>
</dbReference>
<evidence type="ECO:0000256" key="1">
    <source>
        <dbReference type="ARBA" id="ARBA00003531"/>
    </source>
</evidence>
<accession>A0A1X7HRQ1</accession>
<keyword evidence="8" id="KW-1185">Reference proteome</keyword>
<dbReference type="InterPro" id="IPR027417">
    <property type="entry name" value="P-loop_NTPase"/>
</dbReference>
<dbReference type="SMART" id="SM00072">
    <property type="entry name" value="GuKc"/>
    <property type="match status" value="1"/>
</dbReference>
<evidence type="ECO:0000256" key="2">
    <source>
        <dbReference type="ARBA" id="ARBA00005790"/>
    </source>
</evidence>
<dbReference type="AlphaFoldDB" id="A0A1X7HRQ1"/>
<evidence type="ECO:0000259" key="6">
    <source>
        <dbReference type="PROSITE" id="PS50052"/>
    </source>
</evidence>
<reference evidence="8" key="1">
    <citation type="submission" date="2017-04" db="EMBL/GenBank/DDBJ databases">
        <authorList>
            <person name="Varghese N."/>
            <person name="Submissions S."/>
        </authorList>
    </citation>
    <scope>NUCLEOTIDE SEQUENCE [LARGE SCALE GENOMIC DNA]</scope>
    <source>
        <strain evidence="8">N3/975</strain>
    </source>
</reference>
<evidence type="ECO:0000256" key="3">
    <source>
        <dbReference type="ARBA" id="ARBA00022679"/>
    </source>
</evidence>
<evidence type="ECO:0000256" key="5">
    <source>
        <dbReference type="ARBA" id="ARBA00048594"/>
    </source>
</evidence>
<dbReference type="InterPro" id="IPR008144">
    <property type="entry name" value="Guanylate_kin-like_dom"/>
</dbReference>
<evidence type="ECO:0000256" key="4">
    <source>
        <dbReference type="ARBA" id="ARBA00022777"/>
    </source>
</evidence>
<comment type="function">
    <text evidence="1">Essential for recycling GMP and indirectly, cGMP.</text>
</comment>
<feature type="domain" description="Guanylate kinase-like" evidence="6">
    <location>
        <begin position="4"/>
        <end position="184"/>
    </location>
</feature>
<dbReference type="GO" id="GO:0005829">
    <property type="term" value="C:cytosol"/>
    <property type="evidence" value="ECO:0007669"/>
    <property type="project" value="TreeGrafter"/>
</dbReference>
<evidence type="ECO:0000313" key="7">
    <source>
        <dbReference type="EMBL" id="SMF91772.1"/>
    </source>
</evidence>
<dbReference type="InterPro" id="IPR008145">
    <property type="entry name" value="GK/Ca_channel_bsu"/>
</dbReference>
<keyword evidence="4 7" id="KW-0418">Kinase</keyword>
<dbReference type="Pfam" id="PF00625">
    <property type="entry name" value="Guanylate_kin"/>
    <property type="match status" value="1"/>
</dbReference>
<dbReference type="STRING" id="1313296.SAMN05661091_5566"/>
<dbReference type="PROSITE" id="PS50052">
    <property type="entry name" value="GUANYLATE_KINASE_2"/>
    <property type="match status" value="1"/>
</dbReference>
<dbReference type="Proteomes" id="UP000192940">
    <property type="component" value="Chromosome I"/>
</dbReference>
<dbReference type="Gene3D" id="3.40.50.300">
    <property type="entry name" value="P-loop containing nucleotide triphosphate hydrolases"/>
    <property type="match status" value="1"/>
</dbReference>
<dbReference type="CDD" id="cd00071">
    <property type="entry name" value="GMPK"/>
    <property type="match status" value="1"/>
</dbReference>
<dbReference type="SUPFAM" id="SSF52540">
    <property type="entry name" value="P-loop containing nucleoside triphosphate hydrolases"/>
    <property type="match status" value="1"/>
</dbReference>
<proteinExistence type="inferred from homology"/>
<gene>
    <name evidence="7" type="ORF">SAMN05661091_5566</name>
</gene>
<dbReference type="EMBL" id="LT840184">
    <property type="protein sequence ID" value="SMF91772.1"/>
    <property type="molecule type" value="Genomic_DNA"/>
</dbReference>
<comment type="similarity">
    <text evidence="2">Belongs to the guanylate kinase family.</text>
</comment>
<protein>
    <submittedName>
        <fullName evidence="7">Guanylate kinase</fullName>
    </submittedName>
</protein>
<dbReference type="GO" id="GO:0004385">
    <property type="term" value="F:GMP kinase activity"/>
    <property type="evidence" value="ECO:0007669"/>
    <property type="project" value="UniProtKB-EC"/>
</dbReference>
<sequence length="190" mass="21688">MVLGTIFVLYGPSASGKTEIQRHLTTDHLFRIITVTTRPPREHEIHSIHYIFTDKKQFKQGVADNQFVEWTQYNGEFYGTLKSSVEEIITGDQNAVIILDIAGVRALKSLYNNVTAIFIGADLESLQRRLENRNMSRKELTERLNKAKFEELSEPYLNLADAIVWNSDETPLEQSIHRVQTIISHGVSAE</sequence>
<comment type="catalytic activity">
    <reaction evidence="5">
        <text>GMP + ATP = GDP + ADP</text>
        <dbReference type="Rhea" id="RHEA:20780"/>
        <dbReference type="ChEBI" id="CHEBI:30616"/>
        <dbReference type="ChEBI" id="CHEBI:58115"/>
        <dbReference type="ChEBI" id="CHEBI:58189"/>
        <dbReference type="ChEBI" id="CHEBI:456216"/>
        <dbReference type="EC" id="2.7.4.8"/>
    </reaction>
</comment>
<dbReference type="RefSeq" id="WP_208916157.1">
    <property type="nucleotide sequence ID" value="NZ_LT840184.1"/>
</dbReference>
<organism evidence="7 8">
    <name type="scientific">Paenibacillus uliginis N3/975</name>
    <dbReference type="NCBI Taxonomy" id="1313296"/>
    <lineage>
        <taxon>Bacteria</taxon>
        <taxon>Bacillati</taxon>
        <taxon>Bacillota</taxon>
        <taxon>Bacilli</taxon>
        <taxon>Bacillales</taxon>
        <taxon>Paenibacillaceae</taxon>
        <taxon>Paenibacillus</taxon>
    </lineage>
</organism>
<keyword evidence="3" id="KW-0808">Transferase</keyword>
<evidence type="ECO:0000313" key="8">
    <source>
        <dbReference type="Proteomes" id="UP000192940"/>
    </source>
</evidence>
<name>A0A1X7HRQ1_9BACL</name>